<dbReference type="PANTHER" id="PTHR34219">
    <property type="entry name" value="IRON-REGULATED INNER MEMBRANE PROTEIN-RELATED"/>
    <property type="match status" value="1"/>
</dbReference>
<keyword evidence="1" id="KW-0812">Transmembrane</keyword>
<reference evidence="2 3" key="1">
    <citation type="submission" date="2024-03" db="EMBL/GenBank/DDBJ databases">
        <title>Community enrichment and isolation of bacterial strains for fucoidan degradation.</title>
        <authorList>
            <person name="Sichert A."/>
        </authorList>
    </citation>
    <scope>NUCLEOTIDE SEQUENCE [LARGE SCALE GENOMIC DNA]</scope>
    <source>
        <strain evidence="2 3">AS12</strain>
    </source>
</reference>
<feature type="transmembrane region" description="Helical" evidence="1">
    <location>
        <begin position="145"/>
        <end position="165"/>
    </location>
</feature>
<dbReference type="Proteomes" id="UP001461163">
    <property type="component" value="Unassembled WGS sequence"/>
</dbReference>
<protein>
    <submittedName>
        <fullName evidence="2">PepSY-associated TM helix domain-containing protein</fullName>
    </submittedName>
</protein>
<dbReference type="RefSeq" id="WP_342881707.1">
    <property type="nucleotide sequence ID" value="NZ_JBBMQS010000005.1"/>
</dbReference>
<keyword evidence="3" id="KW-1185">Reference proteome</keyword>
<keyword evidence="1" id="KW-0472">Membrane</keyword>
<comment type="caution">
    <text evidence="2">The sequence shown here is derived from an EMBL/GenBank/DDBJ whole genome shotgun (WGS) entry which is preliminary data.</text>
</comment>
<feature type="transmembrane region" description="Helical" evidence="1">
    <location>
        <begin position="351"/>
        <end position="369"/>
    </location>
</feature>
<sequence>MSLRKYTRRLHLWLGLSLGVLLTIICLSGTMLVFYVEIDTWLHPELESSQLATDSSWDSALHTLNNSYPDKKGPWRIEVSDSKRAMSARYYNPIETRCEGFAPLMVWLTNDGLSVLREDYWGHYLATWLYNLHYTLLFGETGTFVIGYIGLAALFLLVSGLVSWWPKQGQWPRAFKFKRRRTRIGLLYDWHKILGLASIVPLFLLVATGVMLSLPQETNKVLELLFSPVQTASKLSGVASTKIQHTVPISDAITAARQAKVAENGANLQQSRLAWIQTPDNNLSAQRFYTFRFQIPEDPSHRFPNTFVHVDADSGQIINIFSAWKHGPANNIKGWLHTLHNGSVGGMTLRILWVICGLIVLALFCLGFTRWRLRTGKKAPPALKM</sequence>
<dbReference type="InterPro" id="IPR005625">
    <property type="entry name" value="PepSY-ass_TM"/>
</dbReference>
<proteinExistence type="predicted"/>
<evidence type="ECO:0000256" key="1">
    <source>
        <dbReference type="SAM" id="Phobius"/>
    </source>
</evidence>
<organism evidence="2 3">
    <name type="scientific">Paraglaciecola mesophila</name>
    <dbReference type="NCBI Taxonomy" id="197222"/>
    <lineage>
        <taxon>Bacteria</taxon>
        <taxon>Pseudomonadati</taxon>
        <taxon>Pseudomonadota</taxon>
        <taxon>Gammaproteobacteria</taxon>
        <taxon>Alteromonadales</taxon>
        <taxon>Alteromonadaceae</taxon>
        <taxon>Paraglaciecola</taxon>
    </lineage>
</organism>
<accession>A0ABU9SVE0</accession>
<feature type="transmembrane region" description="Helical" evidence="1">
    <location>
        <begin position="186"/>
        <end position="214"/>
    </location>
</feature>
<dbReference type="EMBL" id="JBBMQS010000005">
    <property type="protein sequence ID" value="MEM5497820.1"/>
    <property type="molecule type" value="Genomic_DNA"/>
</dbReference>
<evidence type="ECO:0000313" key="3">
    <source>
        <dbReference type="Proteomes" id="UP001461163"/>
    </source>
</evidence>
<name>A0ABU9SVE0_9ALTE</name>
<evidence type="ECO:0000313" key="2">
    <source>
        <dbReference type="EMBL" id="MEM5497820.1"/>
    </source>
</evidence>
<dbReference type="Pfam" id="PF03929">
    <property type="entry name" value="PepSY_TM"/>
    <property type="match status" value="1"/>
</dbReference>
<feature type="transmembrane region" description="Helical" evidence="1">
    <location>
        <begin position="12"/>
        <end position="36"/>
    </location>
</feature>
<gene>
    <name evidence="2" type="ORF">WNY77_10485</name>
</gene>
<keyword evidence="1" id="KW-1133">Transmembrane helix</keyword>